<evidence type="ECO:0000313" key="3">
    <source>
        <dbReference type="Proteomes" id="UP001602287"/>
    </source>
</evidence>
<sequence length="85" mass="8542">MSDVATPGAASAATLATARAVALAALAAPNGTAGHAAARAELGALSVDQLLDVSATLAAMVGRAHELLLTHHEWTEVTWNIRGES</sequence>
<accession>A0ABW6VVX5</accession>
<proteinExistence type="predicted"/>
<feature type="signal peptide" evidence="1">
    <location>
        <begin position="1"/>
        <end position="27"/>
    </location>
</feature>
<keyword evidence="3" id="KW-1185">Reference proteome</keyword>
<feature type="chain" id="PRO_5046874125" evidence="1">
    <location>
        <begin position="28"/>
        <end position="85"/>
    </location>
</feature>
<dbReference type="EMBL" id="JBIAZM010000007">
    <property type="protein sequence ID" value="MFF5201751.1"/>
    <property type="molecule type" value="Genomic_DNA"/>
</dbReference>
<evidence type="ECO:0000313" key="2">
    <source>
        <dbReference type="EMBL" id="MFF5201751.1"/>
    </source>
</evidence>
<comment type="caution">
    <text evidence="2">The sequence shown here is derived from an EMBL/GenBank/DDBJ whole genome shotgun (WGS) entry which is preliminary data.</text>
</comment>
<keyword evidence="1" id="KW-0732">Signal</keyword>
<reference evidence="2 3" key="1">
    <citation type="submission" date="2024-10" db="EMBL/GenBank/DDBJ databases">
        <title>The Natural Products Discovery Center: Release of the First 8490 Sequenced Strains for Exploring Actinobacteria Biosynthetic Diversity.</title>
        <authorList>
            <person name="Kalkreuter E."/>
            <person name="Kautsar S.A."/>
            <person name="Yang D."/>
            <person name="Bader C.D."/>
            <person name="Teijaro C.N."/>
            <person name="Fluegel L."/>
            <person name="Davis C.M."/>
            <person name="Simpson J.R."/>
            <person name="Lauterbach L."/>
            <person name="Steele A.D."/>
            <person name="Gui C."/>
            <person name="Meng S."/>
            <person name="Li G."/>
            <person name="Viehrig K."/>
            <person name="Ye F."/>
            <person name="Su P."/>
            <person name="Kiefer A.F."/>
            <person name="Nichols A."/>
            <person name="Cepeda A.J."/>
            <person name="Yan W."/>
            <person name="Fan B."/>
            <person name="Jiang Y."/>
            <person name="Adhikari A."/>
            <person name="Zheng C.-J."/>
            <person name="Schuster L."/>
            <person name="Cowan T.M."/>
            <person name="Smanski M.J."/>
            <person name="Chevrette M.G."/>
            <person name="De Carvalho L.P.S."/>
            <person name="Shen B."/>
        </authorList>
    </citation>
    <scope>NUCLEOTIDE SEQUENCE [LARGE SCALE GENOMIC DNA]</scope>
    <source>
        <strain evidence="2 3">NPDC000140</strain>
    </source>
</reference>
<name>A0ABW6VVX5_9ACTN</name>
<organism evidence="2 3">
    <name type="scientific">Micromonospora parva</name>
    <dbReference type="NCBI Taxonomy" id="1464048"/>
    <lineage>
        <taxon>Bacteria</taxon>
        <taxon>Bacillati</taxon>
        <taxon>Actinomycetota</taxon>
        <taxon>Actinomycetes</taxon>
        <taxon>Micromonosporales</taxon>
        <taxon>Micromonosporaceae</taxon>
        <taxon>Micromonospora</taxon>
    </lineage>
</organism>
<dbReference type="Proteomes" id="UP001602287">
    <property type="component" value="Unassembled WGS sequence"/>
</dbReference>
<evidence type="ECO:0000256" key="1">
    <source>
        <dbReference type="SAM" id="SignalP"/>
    </source>
</evidence>
<dbReference type="RefSeq" id="WP_387221318.1">
    <property type="nucleotide sequence ID" value="NZ_JBIAZM010000007.1"/>
</dbReference>
<gene>
    <name evidence="2" type="ORF">ACFY3B_19330</name>
</gene>
<protein>
    <submittedName>
        <fullName evidence="2">Uncharacterized protein</fullName>
    </submittedName>
</protein>